<feature type="transmembrane region" description="Helical" evidence="8">
    <location>
        <begin position="308"/>
        <end position="326"/>
    </location>
</feature>
<organism evidence="9 10">
    <name type="scientific">Candidatus Beckwithbacteria bacterium CG1_02_47_37</name>
    <dbReference type="NCBI Taxonomy" id="1805034"/>
    <lineage>
        <taxon>Bacteria</taxon>
        <taxon>Candidatus Beckwithiibacteriota</taxon>
    </lineage>
</organism>
<protein>
    <recommendedName>
        <fullName evidence="11">Undecaprenyl-phosphate alpha-N-acetylglucosaminyl 1-phosphate transferase</fullName>
    </recommendedName>
</protein>
<dbReference type="STRING" id="1805034.AUJ59_04280"/>
<keyword evidence="4 8" id="KW-0812">Transmembrane</keyword>
<feature type="transmembrane region" description="Helical" evidence="8">
    <location>
        <begin position="207"/>
        <end position="229"/>
    </location>
</feature>
<evidence type="ECO:0000256" key="3">
    <source>
        <dbReference type="ARBA" id="ARBA00022679"/>
    </source>
</evidence>
<dbReference type="GO" id="GO:0071555">
    <property type="term" value="P:cell wall organization"/>
    <property type="evidence" value="ECO:0007669"/>
    <property type="project" value="TreeGrafter"/>
</dbReference>
<evidence type="ECO:0000256" key="1">
    <source>
        <dbReference type="ARBA" id="ARBA00004651"/>
    </source>
</evidence>
<feature type="transmembrane region" description="Helical" evidence="8">
    <location>
        <begin position="105"/>
        <end position="125"/>
    </location>
</feature>
<name>A0A1J4RMF4_9BACT</name>
<feature type="transmembrane region" description="Helical" evidence="8">
    <location>
        <begin position="236"/>
        <end position="253"/>
    </location>
</feature>
<evidence type="ECO:0000256" key="4">
    <source>
        <dbReference type="ARBA" id="ARBA00022692"/>
    </source>
</evidence>
<proteinExistence type="predicted"/>
<evidence type="ECO:0000313" key="9">
    <source>
        <dbReference type="EMBL" id="OIN88232.1"/>
    </source>
</evidence>
<reference evidence="9 10" key="1">
    <citation type="journal article" date="2016" name="Environ. Microbiol.">
        <title>Genomic resolution of a cold subsurface aquifer community provides metabolic insights for novel microbes adapted to high CO concentrations.</title>
        <authorList>
            <person name="Probst A.J."/>
            <person name="Castelle C.J."/>
            <person name="Singh A."/>
            <person name="Brown C.T."/>
            <person name="Anantharaman K."/>
            <person name="Sharon I."/>
            <person name="Hug L.A."/>
            <person name="Burstein D."/>
            <person name="Emerson J.B."/>
            <person name="Thomas B.C."/>
            <person name="Banfield J.F."/>
        </authorList>
    </citation>
    <scope>NUCLEOTIDE SEQUENCE [LARGE SCALE GENOMIC DNA]</scope>
    <source>
        <strain evidence="9">CG1_02_47_37</strain>
    </source>
</reference>
<feature type="transmembrane region" description="Helical" evidence="8">
    <location>
        <begin position="153"/>
        <end position="172"/>
    </location>
</feature>
<dbReference type="InterPro" id="IPR000715">
    <property type="entry name" value="Glycosyl_transferase_4"/>
</dbReference>
<keyword evidence="7" id="KW-0460">Magnesium</keyword>
<sequence>MNLTTLLLPGVFSLGLTLILTPLVIKLYRRQGWLDDPQTQTHPKVIHRYPVPRGGGVAIFSAILIAGLIFLPIDKHLLGILLGGLILMVTGILDDIYNLNPYLRLGLGLLAAGIVVMAGIGIAYISNPLVPGTVINLSQPQIPLWLFGRVRTIWVLADLIALVWILSTMNFVNWSKGLDGQLPGIVVVSATVIGILSLRFAGDVTQWPVITLAFILAGAYLGFLPYNFYPQKIMPGYGAGALAGYFLAVLAILSGAKLATAILVLGVPIIDAAYTVLRRLFAGRSPVWGDRGHLHHRLMDLGWGKRRIAVWYWLVSAVLGFIALQLDSRQKLYTLVILGVIIGMGLLWLSHSSYYSRPAGRGKA</sequence>
<dbReference type="CDD" id="cd06853">
    <property type="entry name" value="GT_WecA_like"/>
    <property type="match status" value="1"/>
</dbReference>
<feature type="transmembrane region" description="Helical" evidence="8">
    <location>
        <begin position="184"/>
        <end position="201"/>
    </location>
</feature>
<comment type="cofactor">
    <cofactor evidence="7">
        <name>Mg(2+)</name>
        <dbReference type="ChEBI" id="CHEBI:18420"/>
    </cofactor>
</comment>
<evidence type="ECO:0000256" key="6">
    <source>
        <dbReference type="ARBA" id="ARBA00023136"/>
    </source>
</evidence>
<dbReference type="GO" id="GO:0016780">
    <property type="term" value="F:phosphotransferase activity, for other substituted phosphate groups"/>
    <property type="evidence" value="ECO:0007669"/>
    <property type="project" value="InterPro"/>
</dbReference>
<dbReference type="GO" id="GO:0044038">
    <property type="term" value="P:cell wall macromolecule biosynthetic process"/>
    <property type="evidence" value="ECO:0007669"/>
    <property type="project" value="TreeGrafter"/>
</dbReference>
<evidence type="ECO:0000313" key="10">
    <source>
        <dbReference type="Proteomes" id="UP000183144"/>
    </source>
</evidence>
<evidence type="ECO:0000256" key="5">
    <source>
        <dbReference type="ARBA" id="ARBA00022989"/>
    </source>
</evidence>
<feature type="transmembrane region" description="Helical" evidence="8">
    <location>
        <begin position="6"/>
        <end position="28"/>
    </location>
</feature>
<keyword evidence="2" id="KW-1003">Cell membrane</keyword>
<keyword evidence="3" id="KW-0808">Transferase</keyword>
<feature type="transmembrane region" description="Helical" evidence="8">
    <location>
        <begin position="76"/>
        <end position="93"/>
    </location>
</feature>
<evidence type="ECO:0000256" key="7">
    <source>
        <dbReference type="PIRSR" id="PIRSR600715-1"/>
    </source>
</evidence>
<evidence type="ECO:0008006" key="11">
    <source>
        <dbReference type="Google" id="ProtNLM"/>
    </source>
</evidence>
<dbReference type="AlphaFoldDB" id="A0A1J4RMF4"/>
<evidence type="ECO:0000256" key="2">
    <source>
        <dbReference type="ARBA" id="ARBA00022475"/>
    </source>
</evidence>
<comment type="subcellular location">
    <subcellularLocation>
        <location evidence="1">Cell membrane</location>
        <topology evidence="1">Multi-pass membrane protein</topology>
    </subcellularLocation>
</comment>
<comment type="caution">
    <text evidence="9">The sequence shown here is derived from an EMBL/GenBank/DDBJ whole genome shotgun (WGS) entry which is preliminary data.</text>
</comment>
<evidence type="ECO:0000256" key="8">
    <source>
        <dbReference type="SAM" id="Phobius"/>
    </source>
</evidence>
<gene>
    <name evidence="9" type="ORF">AUJ59_04280</name>
</gene>
<accession>A0A1J4RMF4</accession>
<keyword evidence="5 8" id="KW-1133">Transmembrane helix</keyword>
<keyword evidence="6 8" id="KW-0472">Membrane</keyword>
<keyword evidence="7" id="KW-0479">Metal-binding</keyword>
<dbReference type="GO" id="GO:0005886">
    <property type="term" value="C:plasma membrane"/>
    <property type="evidence" value="ECO:0007669"/>
    <property type="project" value="UniProtKB-SubCell"/>
</dbReference>
<dbReference type="Pfam" id="PF00953">
    <property type="entry name" value="Glycos_transf_4"/>
    <property type="match status" value="1"/>
</dbReference>
<dbReference type="PANTHER" id="PTHR22926">
    <property type="entry name" value="PHOSPHO-N-ACETYLMURAMOYL-PENTAPEPTIDE-TRANSFERASE"/>
    <property type="match status" value="1"/>
</dbReference>
<dbReference type="GO" id="GO:0009103">
    <property type="term" value="P:lipopolysaccharide biosynthetic process"/>
    <property type="evidence" value="ECO:0007669"/>
    <property type="project" value="TreeGrafter"/>
</dbReference>
<feature type="transmembrane region" description="Helical" evidence="8">
    <location>
        <begin position="49"/>
        <end position="70"/>
    </location>
</feature>
<dbReference type="Proteomes" id="UP000183144">
    <property type="component" value="Unassembled WGS sequence"/>
</dbReference>
<feature type="binding site" evidence="7">
    <location>
        <position position="173"/>
    </location>
    <ligand>
        <name>Mg(2+)</name>
        <dbReference type="ChEBI" id="CHEBI:18420"/>
    </ligand>
</feature>
<dbReference type="GO" id="GO:0046872">
    <property type="term" value="F:metal ion binding"/>
    <property type="evidence" value="ECO:0007669"/>
    <property type="project" value="UniProtKB-KW"/>
</dbReference>
<dbReference type="PANTHER" id="PTHR22926:SF3">
    <property type="entry name" value="UNDECAPRENYL-PHOSPHATE ALPHA-N-ACETYLGLUCOSAMINYL 1-PHOSPHATE TRANSFERASE"/>
    <property type="match status" value="1"/>
</dbReference>
<dbReference type="EMBL" id="MNUI01000080">
    <property type="protein sequence ID" value="OIN88232.1"/>
    <property type="molecule type" value="Genomic_DNA"/>
</dbReference>
<feature type="transmembrane region" description="Helical" evidence="8">
    <location>
        <begin position="332"/>
        <end position="349"/>
    </location>
</feature>